<gene>
    <name evidence="1" type="ORF">GALL_437880</name>
</gene>
<protein>
    <submittedName>
        <fullName evidence="1">Uncharacterized protein</fullName>
    </submittedName>
</protein>
<organism evidence="1">
    <name type="scientific">mine drainage metagenome</name>
    <dbReference type="NCBI Taxonomy" id="410659"/>
    <lineage>
        <taxon>unclassified sequences</taxon>
        <taxon>metagenomes</taxon>
        <taxon>ecological metagenomes</taxon>
    </lineage>
</organism>
<accession>A0A1J5Q3S8</accession>
<comment type="caution">
    <text evidence="1">The sequence shown here is derived from an EMBL/GenBank/DDBJ whole genome shotgun (WGS) entry which is preliminary data.</text>
</comment>
<name>A0A1J5Q3S8_9ZZZZ</name>
<proteinExistence type="predicted"/>
<sequence length="90" mass="9642">MGAELRVDLGPTPHLAANDVRARLFALLDRAQIEYALKSRVLAVATGDQPLALRAARVMDLELEPALAGAVAEVLLAQTEVRRSLPAASW</sequence>
<reference evidence="1" key="1">
    <citation type="submission" date="2016-10" db="EMBL/GenBank/DDBJ databases">
        <title>Sequence of Gallionella enrichment culture.</title>
        <authorList>
            <person name="Poehlein A."/>
            <person name="Muehling M."/>
            <person name="Daniel R."/>
        </authorList>
    </citation>
    <scope>NUCLEOTIDE SEQUENCE</scope>
</reference>
<dbReference type="AlphaFoldDB" id="A0A1J5Q3S8"/>
<evidence type="ECO:0000313" key="1">
    <source>
        <dbReference type="EMBL" id="OIQ74556.1"/>
    </source>
</evidence>
<dbReference type="EMBL" id="MLJW01002466">
    <property type="protein sequence ID" value="OIQ74556.1"/>
    <property type="molecule type" value="Genomic_DNA"/>
</dbReference>